<dbReference type="InterPro" id="IPR051212">
    <property type="entry name" value="Type-I_RE_S_subunit"/>
</dbReference>
<reference evidence="6 7" key="1">
    <citation type="submission" date="2017-07" db="EMBL/GenBank/DDBJ databases">
        <authorList>
            <person name="Sun Z.S."/>
            <person name="Albrecht U."/>
            <person name="Echele G."/>
            <person name="Lee C.C."/>
        </authorList>
    </citation>
    <scope>NUCLEOTIDE SEQUENCE [LARGE SCALE GENOMIC DNA]</scope>
    <source>
        <strain evidence="6 7">DSM 14827</strain>
    </source>
</reference>
<feature type="domain" description="Type I restriction modification DNA specificity" evidence="5">
    <location>
        <begin position="108"/>
        <end position="263"/>
    </location>
</feature>
<dbReference type="SUPFAM" id="SSF116734">
    <property type="entry name" value="DNA methylase specificity domain"/>
    <property type="match status" value="2"/>
</dbReference>
<evidence type="ECO:0000256" key="4">
    <source>
        <dbReference type="SAM" id="Coils"/>
    </source>
</evidence>
<feature type="domain" description="Type I restriction modification DNA specificity" evidence="5">
    <location>
        <begin position="379"/>
        <end position="549"/>
    </location>
</feature>
<dbReference type="Gene3D" id="3.90.220.20">
    <property type="entry name" value="DNA methylase specificity domains"/>
    <property type="match status" value="2"/>
</dbReference>
<proteinExistence type="inferred from homology"/>
<feature type="coiled-coil region" evidence="4">
    <location>
        <begin position="248"/>
        <end position="278"/>
    </location>
</feature>
<dbReference type="AlphaFoldDB" id="A0A239Q3L0"/>
<dbReference type="GO" id="GO:0003677">
    <property type="term" value="F:DNA binding"/>
    <property type="evidence" value="ECO:0007669"/>
    <property type="project" value="UniProtKB-KW"/>
</dbReference>
<keyword evidence="7" id="KW-1185">Reference proteome</keyword>
<dbReference type="InterPro" id="IPR000055">
    <property type="entry name" value="Restrct_endonuc_typeI_TRD"/>
</dbReference>
<keyword evidence="2" id="KW-0680">Restriction system</keyword>
<evidence type="ECO:0000256" key="2">
    <source>
        <dbReference type="ARBA" id="ARBA00022747"/>
    </source>
</evidence>
<organism evidence="6 7">
    <name type="scientific">Paracoccus seriniphilus</name>
    <dbReference type="NCBI Taxonomy" id="184748"/>
    <lineage>
        <taxon>Bacteria</taxon>
        <taxon>Pseudomonadati</taxon>
        <taxon>Pseudomonadota</taxon>
        <taxon>Alphaproteobacteria</taxon>
        <taxon>Rhodobacterales</taxon>
        <taxon>Paracoccaceae</taxon>
        <taxon>Paracoccus</taxon>
    </lineage>
</organism>
<gene>
    <name evidence="6" type="ORF">SAMN05444959_1292</name>
</gene>
<comment type="similarity">
    <text evidence="1">Belongs to the type-I restriction system S methylase family.</text>
</comment>
<dbReference type="PANTHER" id="PTHR43140:SF1">
    <property type="entry name" value="TYPE I RESTRICTION ENZYME ECOKI SPECIFICITY SUBUNIT"/>
    <property type="match status" value="1"/>
</dbReference>
<dbReference type="RefSeq" id="WP_089346085.1">
    <property type="nucleotide sequence ID" value="NZ_CP067132.1"/>
</dbReference>
<evidence type="ECO:0000256" key="3">
    <source>
        <dbReference type="ARBA" id="ARBA00023125"/>
    </source>
</evidence>
<sequence length="580" mass="63607">MNADRLLELFNQISEAPDAIARLRRFVLDLAVRGKLVEPDPTEGTGAELARCIAAEKTEKAQAGLIKPTKPPKGITHDTALEFPDHWQPLLMADILDELQTGPFGSSLKKSDYVVGGVPVINPASIVNEAIRPVAEMAVGSKTLERLASFKLQRGDIVMARRGEMGRCALVGNTETGWLCGTGSLILRPSKLLFGPYLVLLIGSPYSRNYLSGSAVGATMQNLNQNILLSMPIGLPPKLEQHRIVAKVDELMALCDRLEEARKSREETRDKLTAASLARLTAPDTTPEDFPAHARFALAALPSLTTRPDQIKTLRQTILNLAVRGKLVEQNQADEPASELLERIGTLPPPPRYTKRSPELIPGDCGLSINMPELTVPNGWLWVPLVKIARLESGHTPSRNRPDWWDGDIPWMGLVDARAHNNGRISETIQHTNEAGLANSAARLLPKGTVCFSRTASVGYVVIMDRSMATSQDFVNWVPTEAISAEWLQLVMIAERPAIPRFSKGAVHQTIYYPAWLSMHVALPPVAEQHRIVAKVDALMALCDRLEAALATTDTTRTRLFEALLHEALEPKSDILEAAE</sequence>
<evidence type="ECO:0000313" key="7">
    <source>
        <dbReference type="Proteomes" id="UP000198307"/>
    </source>
</evidence>
<dbReference type="GO" id="GO:0009307">
    <property type="term" value="P:DNA restriction-modification system"/>
    <property type="evidence" value="ECO:0007669"/>
    <property type="project" value="UniProtKB-KW"/>
</dbReference>
<dbReference type="CDD" id="cd16961">
    <property type="entry name" value="RMtype1_S_TRD-CR_like"/>
    <property type="match status" value="1"/>
</dbReference>
<keyword evidence="3" id="KW-0238">DNA-binding</keyword>
<name>A0A239Q3L0_9RHOB</name>
<evidence type="ECO:0000313" key="6">
    <source>
        <dbReference type="EMBL" id="SNT76803.1"/>
    </source>
</evidence>
<dbReference type="Pfam" id="PF01420">
    <property type="entry name" value="Methylase_S"/>
    <property type="match status" value="2"/>
</dbReference>
<dbReference type="EMBL" id="FZQB01000029">
    <property type="protein sequence ID" value="SNT76803.1"/>
    <property type="molecule type" value="Genomic_DNA"/>
</dbReference>
<dbReference type="Proteomes" id="UP000198307">
    <property type="component" value="Unassembled WGS sequence"/>
</dbReference>
<keyword evidence="4" id="KW-0175">Coiled coil</keyword>
<evidence type="ECO:0000259" key="5">
    <source>
        <dbReference type="Pfam" id="PF01420"/>
    </source>
</evidence>
<evidence type="ECO:0000256" key="1">
    <source>
        <dbReference type="ARBA" id="ARBA00010923"/>
    </source>
</evidence>
<protein>
    <submittedName>
        <fullName evidence="6">Type I restriction enzyme, S subunit</fullName>
    </submittedName>
</protein>
<dbReference type="OrthoDB" id="164285at2"/>
<dbReference type="InterPro" id="IPR044946">
    <property type="entry name" value="Restrct_endonuc_typeI_TRD_sf"/>
</dbReference>
<dbReference type="PANTHER" id="PTHR43140">
    <property type="entry name" value="TYPE-1 RESTRICTION ENZYME ECOKI SPECIFICITY PROTEIN"/>
    <property type="match status" value="1"/>
</dbReference>
<accession>A0A239Q3L0</accession>